<keyword evidence="3" id="KW-1185">Reference proteome</keyword>
<proteinExistence type="predicted"/>
<evidence type="ECO:0000256" key="1">
    <source>
        <dbReference type="SAM" id="MobiDB-lite"/>
    </source>
</evidence>
<reference evidence="2 3" key="1">
    <citation type="journal article" date="2020" name="Nature">
        <title>Six reference-quality genomes reveal evolution of bat adaptations.</title>
        <authorList>
            <person name="Jebb D."/>
            <person name="Huang Z."/>
            <person name="Pippel M."/>
            <person name="Hughes G.M."/>
            <person name="Lavrichenko K."/>
            <person name="Devanna P."/>
            <person name="Winkler S."/>
            <person name="Jermiin L.S."/>
            <person name="Skirmuntt E.C."/>
            <person name="Katzourakis A."/>
            <person name="Burkitt-Gray L."/>
            <person name="Ray D.A."/>
            <person name="Sullivan K.A.M."/>
            <person name="Roscito J.G."/>
            <person name="Kirilenko B.M."/>
            <person name="Davalos L.M."/>
            <person name="Corthals A.P."/>
            <person name="Power M.L."/>
            <person name="Jones G."/>
            <person name="Ransome R.D."/>
            <person name="Dechmann D.K.N."/>
            <person name="Locatelli A.G."/>
            <person name="Puechmaille S.J."/>
            <person name="Fedrigo O."/>
            <person name="Jarvis E.D."/>
            <person name="Hiller M."/>
            <person name="Vernes S.C."/>
            <person name="Myers E.W."/>
            <person name="Teeling E.C."/>
        </authorList>
    </citation>
    <scope>NUCLEOTIDE SEQUENCE [LARGE SCALE GENOMIC DNA]</scope>
    <source>
        <strain evidence="2">MMolMol1</strain>
        <tissue evidence="2">Muscle</tissue>
    </source>
</reference>
<evidence type="ECO:0000313" key="2">
    <source>
        <dbReference type="EMBL" id="KAF6398599.1"/>
    </source>
</evidence>
<dbReference type="Proteomes" id="UP000550707">
    <property type="component" value="Unassembled WGS sequence"/>
</dbReference>
<dbReference type="AlphaFoldDB" id="A0A7J8BJD9"/>
<dbReference type="EMBL" id="JACASF010000030">
    <property type="protein sequence ID" value="KAF6398599.1"/>
    <property type="molecule type" value="Genomic_DNA"/>
</dbReference>
<comment type="caution">
    <text evidence="2">The sequence shown here is derived from an EMBL/GenBank/DDBJ whole genome shotgun (WGS) entry which is preliminary data.</text>
</comment>
<dbReference type="InParanoid" id="A0A7J8BJD9"/>
<feature type="region of interest" description="Disordered" evidence="1">
    <location>
        <begin position="1"/>
        <end position="28"/>
    </location>
</feature>
<organism evidence="2 3">
    <name type="scientific">Molossus molossus</name>
    <name type="common">Pallas' mastiff bat</name>
    <name type="synonym">Vespertilio molossus</name>
    <dbReference type="NCBI Taxonomy" id="27622"/>
    <lineage>
        <taxon>Eukaryota</taxon>
        <taxon>Metazoa</taxon>
        <taxon>Chordata</taxon>
        <taxon>Craniata</taxon>
        <taxon>Vertebrata</taxon>
        <taxon>Euteleostomi</taxon>
        <taxon>Mammalia</taxon>
        <taxon>Eutheria</taxon>
        <taxon>Laurasiatheria</taxon>
        <taxon>Chiroptera</taxon>
        <taxon>Yangochiroptera</taxon>
        <taxon>Molossidae</taxon>
        <taxon>Molossus</taxon>
    </lineage>
</organism>
<protein>
    <submittedName>
        <fullName evidence="2">Uncharacterized protein</fullName>
    </submittedName>
</protein>
<accession>A0A7J8BJD9</accession>
<sequence>MEYPVKDAVRVAGRKESKEKERKRKEGATWEPAVSVFLGEHQRRFKDRKPNYKKWRAIQRHIQGHNQYTRAETMEPDNKWVLTACHCLSQLIRDKVEFYMSLFEYCWQYKRVATSSCKNLYTSSVTYIEYYIKKWAKGISMGSKFRD</sequence>
<evidence type="ECO:0000313" key="3">
    <source>
        <dbReference type="Proteomes" id="UP000550707"/>
    </source>
</evidence>
<name>A0A7J8BJD9_MOLMO</name>
<gene>
    <name evidence="2" type="ORF">HJG59_010444</name>
</gene>